<dbReference type="PROSITE" id="PS51125">
    <property type="entry name" value="NHL"/>
    <property type="match status" value="1"/>
</dbReference>
<evidence type="ECO:0000313" key="4">
    <source>
        <dbReference type="EMBL" id="TWO70964.1"/>
    </source>
</evidence>
<comment type="caution">
    <text evidence="4">The sequence shown here is derived from an EMBL/GenBank/DDBJ whole genome shotgun (WGS) entry which is preliminary data.</text>
</comment>
<dbReference type="PANTHER" id="PTHR13833:SF71">
    <property type="entry name" value="NHL DOMAIN-CONTAINING PROTEIN"/>
    <property type="match status" value="1"/>
</dbReference>
<dbReference type="InterPro" id="IPR011042">
    <property type="entry name" value="6-blade_b-propeller_TolB-like"/>
</dbReference>
<dbReference type="AlphaFoldDB" id="A0A562ZS33"/>
<accession>A0A562ZS33</accession>
<keyword evidence="3" id="KW-0732">Signal</keyword>
<dbReference type="PROSITE" id="PS51257">
    <property type="entry name" value="PROKAR_LIPOPROTEIN"/>
    <property type="match status" value="1"/>
</dbReference>
<protein>
    <recommendedName>
        <fullName evidence="6">SMP-30/Gluconolactonase/LRE-like region domain-containing protein</fullName>
    </recommendedName>
</protein>
<feature type="chain" id="PRO_5022203039" description="SMP-30/Gluconolactonase/LRE-like region domain-containing protein" evidence="3">
    <location>
        <begin position="25"/>
        <end position="616"/>
    </location>
</feature>
<keyword evidence="1" id="KW-0677">Repeat</keyword>
<dbReference type="Proteomes" id="UP000318199">
    <property type="component" value="Unassembled WGS sequence"/>
</dbReference>
<reference evidence="4 5" key="1">
    <citation type="submission" date="2019-07" db="EMBL/GenBank/DDBJ databases">
        <title>Caenimonas sedimenti sp. nov., isolated from activated sludge.</title>
        <authorList>
            <person name="Xu J."/>
        </authorList>
    </citation>
    <scope>NUCLEOTIDE SEQUENCE [LARGE SCALE GENOMIC DNA]</scope>
    <source>
        <strain evidence="4 5">HX-9-20</strain>
    </source>
</reference>
<dbReference type="InterPro" id="IPR001258">
    <property type="entry name" value="NHL_repeat"/>
</dbReference>
<name>A0A562ZS33_9BURK</name>
<dbReference type="EMBL" id="VOBQ01000009">
    <property type="protein sequence ID" value="TWO70964.1"/>
    <property type="molecule type" value="Genomic_DNA"/>
</dbReference>
<dbReference type="Pfam" id="PF01436">
    <property type="entry name" value="NHL"/>
    <property type="match status" value="1"/>
</dbReference>
<evidence type="ECO:0008006" key="6">
    <source>
        <dbReference type="Google" id="ProtNLM"/>
    </source>
</evidence>
<sequence length="616" mass="63636">MKYEWIRGAAALTLALLVAGCGGGAGTQPTVATALKADAAPAFSGNGTWWVPTEPGTGFFFEAQGATGVATFFVFDAEGRPTWVSAAGSFIAEGAGFRFQGGLQRFRGGQAANVVYHVLPTATAVGNVSIAFSGTSAQVTLPQRSFTAQKFSTLATPVAGLQPETGIYWNPDQSGRGYTVEALGDTLTVTMFHYDERGEPTWHLAAGPMRAGGFNAGFMRYSGGQTLDGPYRAPAQPLLQGALGASFVHACSANLWLPGMDSLAVRRFSFGGLPAGGECRWNSGPAARTAAEGPLVANLQSILASASKGFSQPTAVAVDAAGNAYVTDEGTHTVMKVARDGTTTTIAGLAGESGFADGRGTGARFAKPAGIAVDAQGVLYVSDRENNAIRKILPDGTVTTLAGRPHLPEVVNGPLASARFSRPGRLKIDAAGNLYVAEGGGVRKIGTDGMVSALVGGLSVNQRLLGDGANAGFHIVQSVAVDATGNVYVTELDTALRGWLRKFDAAGRMVALPDTVDGTRPLIDPTDLAVDENGNLYVLSSGSETTPEMIYQGVFKITPQGVTTLYAGAVVPRLPAPGQLTRLMGEPFGIALDPGAAGGRRAMVADHTGRVWQLLP</sequence>
<dbReference type="SUPFAM" id="SSF63825">
    <property type="entry name" value="YWTD domain"/>
    <property type="match status" value="1"/>
</dbReference>
<evidence type="ECO:0000256" key="3">
    <source>
        <dbReference type="SAM" id="SignalP"/>
    </source>
</evidence>
<feature type="repeat" description="NHL" evidence="2">
    <location>
        <begin position="353"/>
        <end position="395"/>
    </location>
</feature>
<evidence type="ECO:0000256" key="1">
    <source>
        <dbReference type="ARBA" id="ARBA00022737"/>
    </source>
</evidence>
<evidence type="ECO:0000313" key="5">
    <source>
        <dbReference type="Proteomes" id="UP000318199"/>
    </source>
</evidence>
<keyword evidence="5" id="KW-1185">Reference proteome</keyword>
<gene>
    <name evidence="4" type="ORF">FN976_11600</name>
</gene>
<feature type="signal peptide" evidence="3">
    <location>
        <begin position="1"/>
        <end position="24"/>
    </location>
</feature>
<evidence type="ECO:0000256" key="2">
    <source>
        <dbReference type="PROSITE-ProRule" id="PRU00504"/>
    </source>
</evidence>
<dbReference type="RefSeq" id="WP_145893194.1">
    <property type="nucleotide sequence ID" value="NZ_VOBQ01000009.1"/>
</dbReference>
<dbReference type="PANTHER" id="PTHR13833">
    <property type="match status" value="1"/>
</dbReference>
<proteinExistence type="predicted"/>
<dbReference type="Gene3D" id="2.120.10.30">
    <property type="entry name" value="TolB, C-terminal domain"/>
    <property type="match status" value="2"/>
</dbReference>
<dbReference type="OrthoDB" id="8949730at2"/>
<organism evidence="4 5">
    <name type="scientific">Caenimonas sedimenti</name>
    <dbReference type="NCBI Taxonomy" id="2596921"/>
    <lineage>
        <taxon>Bacteria</taxon>
        <taxon>Pseudomonadati</taxon>
        <taxon>Pseudomonadota</taxon>
        <taxon>Betaproteobacteria</taxon>
        <taxon>Burkholderiales</taxon>
        <taxon>Comamonadaceae</taxon>
        <taxon>Caenimonas</taxon>
    </lineage>
</organism>